<comment type="caution">
    <text evidence="2">The sequence shown here is derived from an EMBL/GenBank/DDBJ whole genome shotgun (WGS) entry which is preliminary data.</text>
</comment>
<evidence type="ECO:0000256" key="1">
    <source>
        <dbReference type="SAM" id="Phobius"/>
    </source>
</evidence>
<keyword evidence="1" id="KW-0472">Membrane</keyword>
<keyword evidence="1" id="KW-0812">Transmembrane</keyword>
<organism evidence="2">
    <name type="scientific">marine sediment metagenome</name>
    <dbReference type="NCBI Taxonomy" id="412755"/>
    <lineage>
        <taxon>unclassified sequences</taxon>
        <taxon>metagenomes</taxon>
        <taxon>ecological metagenomes</taxon>
    </lineage>
</organism>
<name>A0A0F9JUD1_9ZZZZ</name>
<feature type="transmembrane region" description="Helical" evidence="1">
    <location>
        <begin position="47"/>
        <end position="65"/>
    </location>
</feature>
<sequence>MEKFTVNHNGELICLKKSTTFGWGVIHPYKNEDGSINWFNIITGGSWANLFLWAFITAIIVGVIFEYTSNINTLIGCFDNIVTLENCKQAFGNSNLIIVP</sequence>
<dbReference type="AlphaFoldDB" id="A0A0F9JUD1"/>
<gene>
    <name evidence="2" type="ORF">LCGC14_1484650</name>
</gene>
<protein>
    <submittedName>
        <fullName evidence="2">Uncharacterized protein</fullName>
    </submittedName>
</protein>
<keyword evidence="1" id="KW-1133">Transmembrane helix</keyword>
<reference evidence="2" key="1">
    <citation type="journal article" date="2015" name="Nature">
        <title>Complex archaea that bridge the gap between prokaryotes and eukaryotes.</title>
        <authorList>
            <person name="Spang A."/>
            <person name="Saw J.H."/>
            <person name="Jorgensen S.L."/>
            <person name="Zaremba-Niedzwiedzka K."/>
            <person name="Martijn J."/>
            <person name="Lind A.E."/>
            <person name="van Eijk R."/>
            <person name="Schleper C."/>
            <person name="Guy L."/>
            <person name="Ettema T.J."/>
        </authorList>
    </citation>
    <scope>NUCLEOTIDE SEQUENCE</scope>
</reference>
<evidence type="ECO:0000313" key="2">
    <source>
        <dbReference type="EMBL" id="KKM66096.1"/>
    </source>
</evidence>
<proteinExistence type="predicted"/>
<dbReference type="EMBL" id="LAZR01010601">
    <property type="protein sequence ID" value="KKM66096.1"/>
    <property type="molecule type" value="Genomic_DNA"/>
</dbReference>
<accession>A0A0F9JUD1</accession>